<feature type="transmembrane region" description="Helical" evidence="2">
    <location>
        <begin position="122"/>
        <end position="148"/>
    </location>
</feature>
<feature type="transmembrane region" description="Helical" evidence="2">
    <location>
        <begin position="241"/>
        <end position="261"/>
    </location>
</feature>
<feature type="transmembrane region" description="Helical" evidence="2">
    <location>
        <begin position="205"/>
        <end position="229"/>
    </location>
</feature>
<keyword evidence="2" id="KW-0472">Membrane</keyword>
<dbReference type="STRING" id="797302.Halru_0664"/>
<evidence type="ECO:0000313" key="4">
    <source>
        <dbReference type="Proteomes" id="UP000010846"/>
    </source>
</evidence>
<dbReference type="AlphaFoldDB" id="L0IAP8"/>
<feature type="region of interest" description="Disordered" evidence="1">
    <location>
        <begin position="1"/>
        <end position="67"/>
    </location>
</feature>
<organism evidence="3 4">
    <name type="scientific">Halovivax ruber (strain DSM 18193 / JCM 13892 / XH-70)</name>
    <dbReference type="NCBI Taxonomy" id="797302"/>
    <lineage>
        <taxon>Archaea</taxon>
        <taxon>Methanobacteriati</taxon>
        <taxon>Methanobacteriota</taxon>
        <taxon>Stenosarchaea group</taxon>
        <taxon>Halobacteria</taxon>
        <taxon>Halobacteriales</taxon>
        <taxon>Natrialbaceae</taxon>
        <taxon>Halovivax</taxon>
    </lineage>
</organism>
<keyword evidence="2" id="KW-0812">Transmembrane</keyword>
<reference evidence="3" key="1">
    <citation type="submission" date="2011-09" db="EMBL/GenBank/DDBJ databases">
        <title>Complete sequence of Halovivax ruber XH-70.</title>
        <authorList>
            <consortium name="US DOE Joint Genome Institute"/>
            <person name="Lucas S."/>
            <person name="Han J."/>
            <person name="Lapidus A."/>
            <person name="Cheng J.-F."/>
            <person name="Goodwin L."/>
            <person name="Pitluck S."/>
            <person name="Peters L."/>
            <person name="Mikhailova N."/>
            <person name="Davenport K."/>
            <person name="Detter J.C."/>
            <person name="Han C."/>
            <person name="Tapia R."/>
            <person name="Land M."/>
            <person name="Hauser L."/>
            <person name="Kyrpides N."/>
            <person name="Ivanova N."/>
            <person name="Pagani I."/>
            <person name="Sproer C."/>
            <person name="Anderson I."/>
            <person name="Woyke T."/>
        </authorList>
    </citation>
    <scope>NUCLEOTIDE SEQUENCE</scope>
    <source>
        <strain evidence="3">XH-70</strain>
    </source>
</reference>
<evidence type="ECO:0008006" key="5">
    <source>
        <dbReference type="Google" id="ProtNLM"/>
    </source>
</evidence>
<dbReference type="Proteomes" id="UP000010846">
    <property type="component" value="Chromosome"/>
</dbReference>
<feature type="transmembrane region" description="Helical" evidence="2">
    <location>
        <begin position="307"/>
        <end position="331"/>
    </location>
</feature>
<dbReference type="GeneID" id="14375971"/>
<feature type="transmembrane region" description="Helical" evidence="2">
    <location>
        <begin position="89"/>
        <end position="110"/>
    </location>
</feature>
<dbReference type="RefSeq" id="WP_015299970.1">
    <property type="nucleotide sequence ID" value="NC_019964.1"/>
</dbReference>
<keyword evidence="4" id="KW-1185">Reference proteome</keyword>
<dbReference type="eggNOG" id="arCOG09221">
    <property type="taxonomic scope" value="Archaea"/>
</dbReference>
<evidence type="ECO:0000256" key="1">
    <source>
        <dbReference type="SAM" id="MobiDB-lite"/>
    </source>
</evidence>
<sequence length="337" mass="35188">MGRRTPHDQGPSRGQEATIRAERTDSRPILTDGGVGTTDADSTARTGTSAQSNGAAPSETGVSAPAPDAGMAVWTSQVRAFAERCLRELSTGTTMLLTLVGTAAGMQLFYGSLWEEMSAAMIASAAIGTGMFGAIYVCLYAFGYLLAGDLEDRRYEAYRSMPIAASADLTGRMVAAGALAAVAFGLTLVAGVVTGGTFALRSLASIPVVVLAFVVTCLFWMLVALPVIATAANERLAEYGVPMIAVLGYMLTGFNGANVAISPLQGEVLNYLPNTLSTRLLIYHLVPTGEWADAGLGPPGPPVGPEYVLLLVAYAVVVLVAGTVVTNRVLYERGWWP</sequence>
<dbReference type="EMBL" id="CP003050">
    <property type="protein sequence ID" value="AGB15291.1"/>
    <property type="molecule type" value="Genomic_DNA"/>
</dbReference>
<proteinExistence type="predicted"/>
<dbReference type="HOGENOM" id="CLU_070986_0_0_2"/>
<feature type="compositionally biased region" description="Polar residues" evidence="1">
    <location>
        <begin position="39"/>
        <end position="55"/>
    </location>
</feature>
<feature type="transmembrane region" description="Helical" evidence="2">
    <location>
        <begin position="169"/>
        <end position="193"/>
    </location>
</feature>
<accession>L0IAP8</accession>
<keyword evidence="2" id="KW-1133">Transmembrane helix</keyword>
<evidence type="ECO:0000313" key="3">
    <source>
        <dbReference type="EMBL" id="AGB15291.1"/>
    </source>
</evidence>
<evidence type="ECO:0000256" key="2">
    <source>
        <dbReference type="SAM" id="Phobius"/>
    </source>
</evidence>
<gene>
    <name evidence="3" type="ordered locus">Halru_0664</name>
</gene>
<name>L0IAP8_HALRX</name>
<dbReference type="KEGG" id="hru:Halru_0664"/>
<protein>
    <recommendedName>
        <fullName evidence="5">ABC-type transport system involved in multi-copper enzyme maturation, permease component</fullName>
    </recommendedName>
</protein>